<dbReference type="EMBL" id="JPHZ01000043">
    <property type="protein sequence ID" value="KLT82705.1"/>
    <property type="molecule type" value="Genomic_DNA"/>
</dbReference>
<dbReference type="AlphaFoldDB" id="A0A0J0ZKY5"/>
<protein>
    <recommendedName>
        <fullName evidence="3">Co/Zn/Cd efflux system</fullName>
    </recommendedName>
</protein>
<evidence type="ECO:0000313" key="2">
    <source>
        <dbReference type="Proteomes" id="UP000036122"/>
    </source>
</evidence>
<reference evidence="1 2" key="1">
    <citation type="submission" date="2014-07" db="EMBL/GenBank/DDBJ databases">
        <authorList>
            <person name="Harkins D.M."/>
            <person name="Lesho E."/>
            <person name="Waterman P.E."/>
            <person name="Chan A."/>
            <person name="Fouts D.E."/>
        </authorList>
    </citation>
    <scope>NUCLEOTIDE SEQUENCE [LARGE SCALE GENOMIC DNA]</scope>
    <source>
        <strain evidence="1 2">MRSN 3527</strain>
    </source>
</reference>
<organism evidence="1 2">
    <name type="scientific">Acinetobacter baumannii MRSN 3527</name>
    <dbReference type="NCBI Taxonomy" id="1409923"/>
    <lineage>
        <taxon>Bacteria</taxon>
        <taxon>Pseudomonadati</taxon>
        <taxon>Pseudomonadota</taxon>
        <taxon>Gammaproteobacteria</taxon>
        <taxon>Moraxellales</taxon>
        <taxon>Moraxellaceae</taxon>
        <taxon>Acinetobacter</taxon>
        <taxon>Acinetobacter calcoaceticus/baumannii complex</taxon>
    </lineage>
</organism>
<gene>
    <name evidence="1" type="ORF">T630_1151</name>
</gene>
<proteinExistence type="predicted"/>
<name>A0A0J0ZKY5_ACIBA</name>
<sequence>MSALITRAIHKAFLKRGLAFFVGEQVEAHPHPAILFPQKLFYSD</sequence>
<evidence type="ECO:0000313" key="1">
    <source>
        <dbReference type="EMBL" id="KLT82705.1"/>
    </source>
</evidence>
<dbReference type="Proteomes" id="UP000036122">
    <property type="component" value="Unassembled WGS sequence"/>
</dbReference>
<evidence type="ECO:0008006" key="3">
    <source>
        <dbReference type="Google" id="ProtNLM"/>
    </source>
</evidence>
<comment type="caution">
    <text evidence="1">The sequence shown here is derived from an EMBL/GenBank/DDBJ whole genome shotgun (WGS) entry which is preliminary data.</text>
</comment>
<accession>A0A0J0ZKY5</accession>